<proteinExistence type="predicted"/>
<organism evidence="2 3">
    <name type="scientific">Aldrovandia affinis</name>
    <dbReference type="NCBI Taxonomy" id="143900"/>
    <lineage>
        <taxon>Eukaryota</taxon>
        <taxon>Metazoa</taxon>
        <taxon>Chordata</taxon>
        <taxon>Craniata</taxon>
        <taxon>Vertebrata</taxon>
        <taxon>Euteleostomi</taxon>
        <taxon>Actinopterygii</taxon>
        <taxon>Neopterygii</taxon>
        <taxon>Teleostei</taxon>
        <taxon>Notacanthiformes</taxon>
        <taxon>Halosauridae</taxon>
        <taxon>Aldrovandia</taxon>
    </lineage>
</organism>
<dbReference type="AlphaFoldDB" id="A0AAD7WEL1"/>
<feature type="compositionally biased region" description="Basic and acidic residues" evidence="1">
    <location>
        <begin position="81"/>
        <end position="96"/>
    </location>
</feature>
<name>A0AAD7WEL1_9TELE</name>
<gene>
    <name evidence="2" type="ORF">AAFF_G00056800</name>
</gene>
<keyword evidence="3" id="KW-1185">Reference proteome</keyword>
<protein>
    <submittedName>
        <fullName evidence="2">Uncharacterized protein</fullName>
    </submittedName>
</protein>
<feature type="region of interest" description="Disordered" evidence="1">
    <location>
        <begin position="81"/>
        <end position="104"/>
    </location>
</feature>
<evidence type="ECO:0000256" key="1">
    <source>
        <dbReference type="SAM" id="MobiDB-lite"/>
    </source>
</evidence>
<reference evidence="2" key="1">
    <citation type="journal article" date="2023" name="Science">
        <title>Genome structures resolve the early diversification of teleost fishes.</title>
        <authorList>
            <person name="Parey E."/>
            <person name="Louis A."/>
            <person name="Montfort J."/>
            <person name="Bouchez O."/>
            <person name="Roques C."/>
            <person name="Iampietro C."/>
            <person name="Lluch J."/>
            <person name="Castinel A."/>
            <person name="Donnadieu C."/>
            <person name="Desvignes T."/>
            <person name="Floi Bucao C."/>
            <person name="Jouanno E."/>
            <person name="Wen M."/>
            <person name="Mejri S."/>
            <person name="Dirks R."/>
            <person name="Jansen H."/>
            <person name="Henkel C."/>
            <person name="Chen W.J."/>
            <person name="Zahm M."/>
            <person name="Cabau C."/>
            <person name="Klopp C."/>
            <person name="Thompson A.W."/>
            <person name="Robinson-Rechavi M."/>
            <person name="Braasch I."/>
            <person name="Lecointre G."/>
            <person name="Bobe J."/>
            <person name="Postlethwait J.H."/>
            <person name="Berthelot C."/>
            <person name="Roest Crollius H."/>
            <person name="Guiguen Y."/>
        </authorList>
    </citation>
    <scope>NUCLEOTIDE SEQUENCE</scope>
    <source>
        <strain evidence="2">NC1722</strain>
    </source>
</reference>
<evidence type="ECO:0000313" key="2">
    <source>
        <dbReference type="EMBL" id="KAJ8393765.1"/>
    </source>
</evidence>
<sequence length="117" mass="13492">MLQVTAEDTVTFVSERRASRQLFDFSAQALLPEDPNTRQRYTNALKPLWRKKEKEKKKCEQPTAKCSFTRGFETLALNPRRAEEERGACAGRERLSTDASRSPFEVESEEARRFCSS</sequence>
<accession>A0AAD7WEL1</accession>
<dbReference type="EMBL" id="JAINUG010000133">
    <property type="protein sequence ID" value="KAJ8393765.1"/>
    <property type="molecule type" value="Genomic_DNA"/>
</dbReference>
<comment type="caution">
    <text evidence="2">The sequence shown here is derived from an EMBL/GenBank/DDBJ whole genome shotgun (WGS) entry which is preliminary data.</text>
</comment>
<evidence type="ECO:0000313" key="3">
    <source>
        <dbReference type="Proteomes" id="UP001221898"/>
    </source>
</evidence>
<dbReference type="Proteomes" id="UP001221898">
    <property type="component" value="Unassembled WGS sequence"/>
</dbReference>